<dbReference type="InterPro" id="IPR049945">
    <property type="entry name" value="AAA_22"/>
</dbReference>
<dbReference type="RefSeq" id="WP_145245188.1">
    <property type="nucleotide sequence ID" value="NZ_CP036278.1"/>
</dbReference>
<protein>
    <recommendedName>
        <fullName evidence="1">ORC1/DEAH AAA+ ATPase domain-containing protein</fullName>
    </recommendedName>
</protein>
<feature type="domain" description="ORC1/DEAH AAA+ ATPase" evidence="1">
    <location>
        <begin position="40"/>
        <end position="166"/>
    </location>
</feature>
<accession>A0A518AHI0</accession>
<dbReference type="EMBL" id="CP036278">
    <property type="protein sequence ID" value="QDU54172.1"/>
    <property type="molecule type" value="Genomic_DNA"/>
</dbReference>
<gene>
    <name evidence="2" type="ORF">Pan181_03520</name>
</gene>
<dbReference type="Proteomes" id="UP000315750">
    <property type="component" value="Chromosome"/>
</dbReference>
<name>A0A518AHI0_9BACT</name>
<sequence length="268" mass="29564">MSYLRHWQLETSPYRPQAGSYPAPAQQEAMARIDYLVGEKRNLGALVAPRGLGKTVVLEEAGRHHLRDGKYVASIDAFGLTPREFLWQVACAFETQPALGDSVSRLWQKLADSATEHAWRGEQGLVLIDDAGQAGPDLCQQMVRLVRLASNLGAAWNLVLAATPSEASRWPDTLLELMDLRIELYAWDEETTFDYLQHALMSAGRLEPVFTEDALYRIHVLAQGIPRHVARLADFSLVVGAAAEVSIIDTSVVESAQEQVSWPTAVAS</sequence>
<dbReference type="SUPFAM" id="SSF52540">
    <property type="entry name" value="P-loop containing nucleoside triphosphate hydrolases"/>
    <property type="match status" value="1"/>
</dbReference>
<evidence type="ECO:0000313" key="2">
    <source>
        <dbReference type="EMBL" id="QDU54172.1"/>
    </source>
</evidence>
<dbReference type="KEGG" id="amuc:Pan181_03520"/>
<dbReference type="GO" id="GO:0016887">
    <property type="term" value="F:ATP hydrolysis activity"/>
    <property type="evidence" value="ECO:0007669"/>
    <property type="project" value="InterPro"/>
</dbReference>
<evidence type="ECO:0000259" key="1">
    <source>
        <dbReference type="Pfam" id="PF13401"/>
    </source>
</evidence>
<dbReference type="AlphaFoldDB" id="A0A518AHI0"/>
<dbReference type="PANTHER" id="PTHR35894">
    <property type="entry name" value="GENERAL SECRETION PATHWAY PROTEIN A-RELATED"/>
    <property type="match status" value="1"/>
</dbReference>
<proteinExistence type="predicted"/>
<organism evidence="2 3">
    <name type="scientific">Aeoliella mucimassa</name>
    <dbReference type="NCBI Taxonomy" id="2527972"/>
    <lineage>
        <taxon>Bacteria</taxon>
        <taxon>Pseudomonadati</taxon>
        <taxon>Planctomycetota</taxon>
        <taxon>Planctomycetia</taxon>
        <taxon>Pirellulales</taxon>
        <taxon>Lacipirellulaceae</taxon>
        <taxon>Aeoliella</taxon>
    </lineage>
</organism>
<dbReference type="InterPro" id="IPR027417">
    <property type="entry name" value="P-loop_NTPase"/>
</dbReference>
<reference evidence="2 3" key="1">
    <citation type="submission" date="2019-02" db="EMBL/GenBank/DDBJ databases">
        <title>Deep-cultivation of Planctomycetes and their phenomic and genomic characterization uncovers novel biology.</title>
        <authorList>
            <person name="Wiegand S."/>
            <person name="Jogler M."/>
            <person name="Boedeker C."/>
            <person name="Pinto D."/>
            <person name="Vollmers J."/>
            <person name="Rivas-Marin E."/>
            <person name="Kohn T."/>
            <person name="Peeters S.H."/>
            <person name="Heuer A."/>
            <person name="Rast P."/>
            <person name="Oberbeckmann S."/>
            <person name="Bunk B."/>
            <person name="Jeske O."/>
            <person name="Meyerdierks A."/>
            <person name="Storesund J.E."/>
            <person name="Kallscheuer N."/>
            <person name="Luecker S."/>
            <person name="Lage O.M."/>
            <person name="Pohl T."/>
            <person name="Merkel B.J."/>
            <person name="Hornburger P."/>
            <person name="Mueller R.-W."/>
            <person name="Bruemmer F."/>
            <person name="Labrenz M."/>
            <person name="Spormann A.M."/>
            <person name="Op den Camp H."/>
            <person name="Overmann J."/>
            <person name="Amann R."/>
            <person name="Jetten M.S.M."/>
            <person name="Mascher T."/>
            <person name="Medema M.H."/>
            <person name="Devos D.P."/>
            <person name="Kaster A.-K."/>
            <person name="Ovreas L."/>
            <person name="Rohde M."/>
            <person name="Galperin M.Y."/>
            <person name="Jogler C."/>
        </authorList>
    </citation>
    <scope>NUCLEOTIDE SEQUENCE [LARGE SCALE GENOMIC DNA]</scope>
    <source>
        <strain evidence="2 3">Pan181</strain>
    </source>
</reference>
<dbReference type="InterPro" id="IPR052026">
    <property type="entry name" value="ExeA_AAA_ATPase_DNA-bind"/>
</dbReference>
<evidence type="ECO:0000313" key="3">
    <source>
        <dbReference type="Proteomes" id="UP000315750"/>
    </source>
</evidence>
<dbReference type="OrthoDB" id="212294at2"/>
<dbReference type="Pfam" id="PF13401">
    <property type="entry name" value="AAA_22"/>
    <property type="match status" value="1"/>
</dbReference>
<dbReference type="PANTHER" id="PTHR35894:SF1">
    <property type="entry name" value="PHOSPHORIBULOKINASE _ URIDINE KINASE FAMILY"/>
    <property type="match status" value="1"/>
</dbReference>
<keyword evidence="3" id="KW-1185">Reference proteome</keyword>